<keyword evidence="2" id="KW-1185">Reference proteome</keyword>
<dbReference type="EMBL" id="FWZU01000005">
    <property type="protein sequence ID" value="SMF36336.1"/>
    <property type="molecule type" value="Genomic_DNA"/>
</dbReference>
<dbReference type="RefSeq" id="WP_085103959.1">
    <property type="nucleotide sequence ID" value="NZ_FWZU01000005.1"/>
</dbReference>
<dbReference type="Gene3D" id="3.20.20.370">
    <property type="entry name" value="Glycoside hydrolase/deacetylase"/>
    <property type="match status" value="1"/>
</dbReference>
<sequence length="369" mass="42269">MKKKFLVLIEDDFEIMGNGLGNVADLQYLPALALMNIAEKYGVKLTFMVDVAHQLTLKKFCKHPEVKIQSKLWAETVQLMIERGFDVQLHLHPQWVNSVYKDGYFHLTDVWNIGRLLPEEQTALIADSVDYLESLLRQVRPEYDVCAFKGGAWGLQPSTHLMSELGKAGIHIIMGPCDGMVVKRQGLDYSGMEEKNLPYYPNHDDLTKIADASGKSVVIPLQSYSPDLLTFSKYIFNHIFSGLISKSPLRYYHSGSIPADIRELKPLKGKNDFTLNLRPYRTHLKIGDQPFSYLKKSFDTVIGKLREYDAERIPVLIESHTKQYAQNYRDIERFIAYIAENYESEVEFGDMSGYSKELQDNPNLARSKK</sequence>
<proteinExistence type="predicted"/>
<reference evidence="2" key="1">
    <citation type="submission" date="2017-04" db="EMBL/GenBank/DDBJ databases">
        <authorList>
            <person name="Varghese N."/>
            <person name="Submissions S."/>
        </authorList>
    </citation>
    <scope>NUCLEOTIDE SEQUENCE [LARGE SCALE GENOMIC DNA]</scope>
    <source>
        <strain evidence="2">K3S</strain>
    </source>
</reference>
<dbReference type="OrthoDB" id="5352625at2"/>
<dbReference type="Proteomes" id="UP000192906">
    <property type="component" value="Unassembled WGS sequence"/>
</dbReference>
<dbReference type="SUPFAM" id="SSF88713">
    <property type="entry name" value="Glycoside hydrolase/deacetylase"/>
    <property type="match status" value="1"/>
</dbReference>
<dbReference type="GO" id="GO:0005975">
    <property type="term" value="P:carbohydrate metabolic process"/>
    <property type="evidence" value="ECO:0007669"/>
    <property type="project" value="InterPro"/>
</dbReference>
<evidence type="ECO:0000313" key="2">
    <source>
        <dbReference type="Proteomes" id="UP000192906"/>
    </source>
</evidence>
<evidence type="ECO:0008006" key="3">
    <source>
        <dbReference type="Google" id="ProtNLM"/>
    </source>
</evidence>
<dbReference type="InterPro" id="IPR011330">
    <property type="entry name" value="Glyco_hydro/deAcase_b/a-brl"/>
</dbReference>
<protein>
    <recommendedName>
        <fullName evidence="3">Polysaccharide deacetylase</fullName>
    </recommendedName>
</protein>
<dbReference type="AlphaFoldDB" id="A0A1X7EM52"/>
<accession>A0A1X7EM52</accession>
<name>A0A1X7EM52_9BACT</name>
<dbReference type="STRING" id="1519643.SAMN06295933_3179"/>
<gene>
    <name evidence="1" type="ORF">SAMN06295933_3179</name>
</gene>
<evidence type="ECO:0000313" key="1">
    <source>
        <dbReference type="EMBL" id="SMF36336.1"/>
    </source>
</evidence>
<organism evidence="1 2">
    <name type="scientific">Desulfovibrio gilichinskyi</name>
    <dbReference type="NCBI Taxonomy" id="1519643"/>
    <lineage>
        <taxon>Bacteria</taxon>
        <taxon>Pseudomonadati</taxon>
        <taxon>Thermodesulfobacteriota</taxon>
        <taxon>Desulfovibrionia</taxon>
        <taxon>Desulfovibrionales</taxon>
        <taxon>Desulfovibrionaceae</taxon>
        <taxon>Desulfovibrio</taxon>
    </lineage>
</organism>